<dbReference type="Proteomes" id="UP000236327">
    <property type="component" value="Unassembled WGS sequence"/>
</dbReference>
<proteinExistence type="predicted"/>
<evidence type="ECO:0000313" key="2">
    <source>
        <dbReference type="Proteomes" id="UP000236327"/>
    </source>
</evidence>
<sequence>MHRPEEGTGADAELLSDIASQALQLNSLLNTFLVATPDSLKGSKETVSAEDMLRTAKRIYDSRRLRENFFGAEILGEPGWDLILDLYISHAEDRQLSITAAAIGSCAPATTALRWITALEKAGLLLRSSDVKDQRRTFLHLSPKGVGAMEDLLRAMASI</sequence>
<name>A0A2K2FU42_9SPHN</name>
<dbReference type="InterPro" id="IPR036390">
    <property type="entry name" value="WH_DNA-bd_sf"/>
</dbReference>
<gene>
    <name evidence="1" type="ORF">A8V01_26750</name>
</gene>
<dbReference type="SUPFAM" id="SSF46785">
    <property type="entry name" value="Winged helix' DNA-binding domain"/>
    <property type="match status" value="1"/>
</dbReference>
<dbReference type="InterPro" id="IPR036388">
    <property type="entry name" value="WH-like_DNA-bd_sf"/>
</dbReference>
<keyword evidence="2" id="KW-1185">Reference proteome</keyword>
<reference evidence="1 2" key="1">
    <citation type="submission" date="2016-05" db="EMBL/GenBank/DDBJ databases">
        <title>Complete genome sequence of Novosphingobium guangzhouense SA925(T).</title>
        <authorList>
            <person name="Sha S."/>
        </authorList>
    </citation>
    <scope>NUCLEOTIDE SEQUENCE [LARGE SCALE GENOMIC DNA]</scope>
    <source>
        <strain evidence="1 2">SA925</strain>
    </source>
</reference>
<dbReference type="EMBL" id="LYMM01000083">
    <property type="protein sequence ID" value="PNU02296.1"/>
    <property type="molecule type" value="Genomic_DNA"/>
</dbReference>
<dbReference type="OrthoDB" id="7594920at2"/>
<protein>
    <recommendedName>
        <fullName evidence="3">Transcriptional regulator</fullName>
    </recommendedName>
</protein>
<dbReference type="RefSeq" id="WP_103098878.1">
    <property type="nucleotide sequence ID" value="NZ_LYMM01000083.1"/>
</dbReference>
<dbReference type="Gene3D" id="1.10.10.10">
    <property type="entry name" value="Winged helix-like DNA-binding domain superfamily/Winged helix DNA-binding domain"/>
    <property type="match status" value="1"/>
</dbReference>
<dbReference type="PROSITE" id="PS01117">
    <property type="entry name" value="HTH_MARR_1"/>
    <property type="match status" value="1"/>
</dbReference>
<accession>A0A2K2FU42</accession>
<organism evidence="1 2">
    <name type="scientific">Novosphingobium guangzhouense</name>
    <dbReference type="NCBI Taxonomy" id="1850347"/>
    <lineage>
        <taxon>Bacteria</taxon>
        <taxon>Pseudomonadati</taxon>
        <taxon>Pseudomonadota</taxon>
        <taxon>Alphaproteobacteria</taxon>
        <taxon>Sphingomonadales</taxon>
        <taxon>Sphingomonadaceae</taxon>
        <taxon>Novosphingobium</taxon>
    </lineage>
</organism>
<evidence type="ECO:0008006" key="3">
    <source>
        <dbReference type="Google" id="ProtNLM"/>
    </source>
</evidence>
<dbReference type="InterPro" id="IPR023187">
    <property type="entry name" value="Tscrpt_reg_MarR-type_CS"/>
</dbReference>
<evidence type="ECO:0000313" key="1">
    <source>
        <dbReference type="EMBL" id="PNU02296.1"/>
    </source>
</evidence>
<dbReference type="AlphaFoldDB" id="A0A2K2FU42"/>
<comment type="caution">
    <text evidence="1">The sequence shown here is derived from an EMBL/GenBank/DDBJ whole genome shotgun (WGS) entry which is preliminary data.</text>
</comment>